<dbReference type="Gene3D" id="3.30.465.10">
    <property type="match status" value="1"/>
</dbReference>
<keyword evidence="14" id="KW-0238">DNA-binding</keyword>
<keyword evidence="8 10" id="KW-0472">Membrane</keyword>
<feature type="domain" description="CBS" evidence="12">
    <location>
        <begin position="281"/>
        <end position="337"/>
    </location>
</feature>
<dbReference type="SUPFAM" id="SSF56176">
    <property type="entry name" value="FAD-binding/transporter-associated domain-like"/>
    <property type="match status" value="1"/>
</dbReference>
<evidence type="ECO:0000256" key="7">
    <source>
        <dbReference type="ARBA" id="ARBA00023122"/>
    </source>
</evidence>
<dbReference type="CDD" id="cd04590">
    <property type="entry name" value="CBS_pair_CorC_HlyC_assoc"/>
    <property type="match status" value="1"/>
</dbReference>
<dbReference type="PANTHER" id="PTHR43099:SF5">
    <property type="entry name" value="HLYC_CORC FAMILY TRANSPORTER"/>
    <property type="match status" value="1"/>
</dbReference>
<gene>
    <name evidence="14" type="ORF">TMPK1_32020</name>
</gene>
<feature type="transmembrane region" description="Helical" evidence="11">
    <location>
        <begin position="133"/>
        <end position="155"/>
    </location>
</feature>
<feature type="domain" description="CNNM transmembrane" evidence="13">
    <location>
        <begin position="1"/>
        <end position="198"/>
    </location>
</feature>
<evidence type="ECO:0000256" key="1">
    <source>
        <dbReference type="ARBA" id="ARBA00004651"/>
    </source>
</evidence>
<keyword evidence="3" id="KW-1003">Cell membrane</keyword>
<evidence type="ECO:0000313" key="14">
    <source>
        <dbReference type="EMBL" id="GIL40965.1"/>
    </source>
</evidence>
<proteinExistence type="inferred from homology"/>
<dbReference type="PROSITE" id="PS51846">
    <property type="entry name" value="CNNM"/>
    <property type="match status" value="1"/>
</dbReference>
<dbReference type="SUPFAM" id="SSF54631">
    <property type="entry name" value="CBS-domain pair"/>
    <property type="match status" value="1"/>
</dbReference>
<dbReference type="InterPro" id="IPR016169">
    <property type="entry name" value="FAD-bd_PCMH_sub2"/>
</dbReference>
<dbReference type="SMART" id="SM01091">
    <property type="entry name" value="CorC_HlyC"/>
    <property type="match status" value="1"/>
</dbReference>
<evidence type="ECO:0000256" key="11">
    <source>
        <dbReference type="SAM" id="Phobius"/>
    </source>
</evidence>
<dbReference type="Proteomes" id="UP000681075">
    <property type="component" value="Unassembled WGS sequence"/>
</dbReference>
<dbReference type="InterPro" id="IPR005170">
    <property type="entry name" value="Transptr-assoc_dom"/>
</dbReference>
<dbReference type="InterPro" id="IPR000644">
    <property type="entry name" value="CBS_dom"/>
</dbReference>
<reference evidence="14" key="1">
    <citation type="submission" date="2021-02" db="EMBL/GenBank/DDBJ databases">
        <title>Genome sequence of Rhodospirillales sp. strain TMPK1 isolated from soil.</title>
        <authorList>
            <person name="Nakai R."/>
            <person name="Kusada H."/>
            <person name="Tamaki H."/>
        </authorList>
    </citation>
    <scope>NUCLEOTIDE SEQUENCE</scope>
    <source>
        <strain evidence="14">TMPK1</strain>
    </source>
</reference>
<accession>A0A8S8XIG1</accession>
<feature type="domain" description="CBS" evidence="12">
    <location>
        <begin position="217"/>
        <end position="278"/>
    </location>
</feature>
<dbReference type="EMBL" id="BOPV01000001">
    <property type="protein sequence ID" value="GIL40965.1"/>
    <property type="molecule type" value="Genomic_DNA"/>
</dbReference>
<evidence type="ECO:0000256" key="4">
    <source>
        <dbReference type="ARBA" id="ARBA00022692"/>
    </source>
</evidence>
<feature type="transmembrane region" description="Helical" evidence="11">
    <location>
        <begin position="57"/>
        <end position="80"/>
    </location>
</feature>
<evidence type="ECO:0000259" key="13">
    <source>
        <dbReference type="PROSITE" id="PS51846"/>
    </source>
</evidence>
<comment type="subcellular location">
    <subcellularLocation>
        <location evidence="1">Cell membrane</location>
        <topology evidence="1">Multi-pass membrane protein</topology>
    </subcellularLocation>
</comment>
<organism evidence="14 15">
    <name type="scientific">Roseiterribacter gracilis</name>
    <dbReference type="NCBI Taxonomy" id="2812848"/>
    <lineage>
        <taxon>Bacteria</taxon>
        <taxon>Pseudomonadati</taxon>
        <taxon>Pseudomonadota</taxon>
        <taxon>Alphaproteobacteria</taxon>
        <taxon>Rhodospirillales</taxon>
        <taxon>Roseiterribacteraceae</taxon>
        <taxon>Roseiterribacter</taxon>
    </lineage>
</organism>
<comment type="caution">
    <text evidence="14">The sequence shown here is derived from an EMBL/GenBank/DDBJ whole genome shotgun (WGS) entry which is preliminary data.</text>
</comment>
<keyword evidence="7 9" id="KW-0129">CBS domain</keyword>
<evidence type="ECO:0000256" key="5">
    <source>
        <dbReference type="ARBA" id="ARBA00022737"/>
    </source>
</evidence>
<keyword evidence="6 10" id="KW-1133">Transmembrane helix</keyword>
<dbReference type="Pfam" id="PF01595">
    <property type="entry name" value="CNNM"/>
    <property type="match status" value="1"/>
</dbReference>
<dbReference type="GO" id="GO:0003677">
    <property type="term" value="F:DNA binding"/>
    <property type="evidence" value="ECO:0007669"/>
    <property type="project" value="UniProtKB-KW"/>
</dbReference>
<sequence length="438" mass="47412">MLVDVLIIFALVVVNGWFAMAELAIVSARRARLQAMARRGRRGARAALELGENPGRFLSTVQIGITLISVLSGAFSGAALSQPVHDWLEAQGVPAEYAPTIAFALVVAFTTYLSVIVGELVPKQLALRNAEPIAARVAPLLRWFTVVGAPVAVVLEWSGNLVLRLFGSMAQQRDAVSEEEVRMLIAEGARTGVFEPAEREMVDRVLRFGDRSVRSIMTPRGDVDWLELNATRDEVMRTIEESRHTRFPVGRGSLDDIAGIVHLRQLTQCAIDGVAFDLAALVEKAPVLYDATDILKALEVLRTAGARVALVVDEYGGFEGLVTLTDILEAAVGALPEAGRDEDEAFVTRDDGSVLVDGMTAIEDMKLRLGLHELPGEDDVDTVGGFILIALGRVPKTGDKVKHANWVFEVIDMDGRRVDKVLAHPPKPDQLLDDTGGG</sequence>
<dbReference type="PANTHER" id="PTHR43099">
    <property type="entry name" value="UPF0053 PROTEIN YRKA"/>
    <property type="match status" value="1"/>
</dbReference>
<dbReference type="GO" id="GO:0050660">
    <property type="term" value="F:flavin adenine dinucleotide binding"/>
    <property type="evidence" value="ECO:0007669"/>
    <property type="project" value="InterPro"/>
</dbReference>
<dbReference type="PROSITE" id="PS51371">
    <property type="entry name" value="CBS"/>
    <property type="match status" value="2"/>
</dbReference>
<evidence type="ECO:0000256" key="3">
    <source>
        <dbReference type="ARBA" id="ARBA00022475"/>
    </source>
</evidence>
<keyword evidence="4 10" id="KW-0812">Transmembrane</keyword>
<dbReference type="Pfam" id="PF03471">
    <property type="entry name" value="CorC_HlyC"/>
    <property type="match status" value="1"/>
</dbReference>
<dbReference type="Gene3D" id="3.10.580.10">
    <property type="entry name" value="CBS-domain"/>
    <property type="match status" value="1"/>
</dbReference>
<evidence type="ECO:0000256" key="8">
    <source>
        <dbReference type="ARBA" id="ARBA00023136"/>
    </source>
</evidence>
<dbReference type="RefSeq" id="WP_420244246.1">
    <property type="nucleotide sequence ID" value="NZ_BOPV01000001.1"/>
</dbReference>
<dbReference type="InterPro" id="IPR051676">
    <property type="entry name" value="UPF0053_domain"/>
</dbReference>
<evidence type="ECO:0000256" key="9">
    <source>
        <dbReference type="PROSITE-ProRule" id="PRU00703"/>
    </source>
</evidence>
<dbReference type="InterPro" id="IPR002550">
    <property type="entry name" value="CNNM"/>
</dbReference>
<evidence type="ECO:0000256" key="2">
    <source>
        <dbReference type="ARBA" id="ARBA00006446"/>
    </source>
</evidence>
<evidence type="ECO:0000313" key="15">
    <source>
        <dbReference type="Proteomes" id="UP000681075"/>
    </source>
</evidence>
<feature type="transmembrane region" description="Helical" evidence="11">
    <location>
        <begin position="6"/>
        <end position="28"/>
    </location>
</feature>
<dbReference type="Pfam" id="PF00571">
    <property type="entry name" value="CBS"/>
    <property type="match status" value="1"/>
</dbReference>
<evidence type="ECO:0000256" key="10">
    <source>
        <dbReference type="PROSITE-ProRule" id="PRU01193"/>
    </source>
</evidence>
<dbReference type="InterPro" id="IPR046342">
    <property type="entry name" value="CBS_dom_sf"/>
</dbReference>
<dbReference type="GO" id="GO:0005886">
    <property type="term" value="C:plasma membrane"/>
    <property type="evidence" value="ECO:0007669"/>
    <property type="project" value="UniProtKB-SubCell"/>
</dbReference>
<name>A0A8S8XIG1_9PROT</name>
<evidence type="ECO:0000259" key="12">
    <source>
        <dbReference type="PROSITE" id="PS51371"/>
    </source>
</evidence>
<dbReference type="AlphaFoldDB" id="A0A8S8XIG1"/>
<comment type="similarity">
    <text evidence="2">Belongs to the UPF0053 family. Hemolysin C subfamily.</text>
</comment>
<feature type="transmembrane region" description="Helical" evidence="11">
    <location>
        <begin position="100"/>
        <end position="121"/>
    </location>
</feature>
<dbReference type="InterPro" id="IPR036318">
    <property type="entry name" value="FAD-bd_PCMH-like_sf"/>
</dbReference>
<keyword evidence="5" id="KW-0677">Repeat</keyword>
<protein>
    <submittedName>
        <fullName evidence="14">DNA-binding protein</fullName>
    </submittedName>
</protein>
<keyword evidence="15" id="KW-1185">Reference proteome</keyword>
<evidence type="ECO:0000256" key="6">
    <source>
        <dbReference type="ARBA" id="ARBA00022989"/>
    </source>
</evidence>
<dbReference type="InterPro" id="IPR044751">
    <property type="entry name" value="Ion_transp-like_CBS"/>
</dbReference>